<dbReference type="Gene3D" id="1.20.5.120">
    <property type="entry name" value="Proteasome activator pa28, N-terminal domain"/>
    <property type="match status" value="1"/>
</dbReference>
<keyword evidence="2" id="KW-0647">Proteasome</keyword>
<dbReference type="GO" id="GO:0005829">
    <property type="term" value="C:cytosol"/>
    <property type="evidence" value="ECO:0007669"/>
    <property type="project" value="Ensembl"/>
</dbReference>
<dbReference type="RefSeq" id="XP_032471374.1">
    <property type="nucleotide sequence ID" value="XM_032615483.1"/>
</dbReference>
<dbReference type="GO" id="GO:0061133">
    <property type="term" value="F:endopeptidase activator activity"/>
    <property type="evidence" value="ECO:0007669"/>
    <property type="project" value="Ensembl"/>
</dbReference>
<reference evidence="10" key="2">
    <citation type="submission" date="2025-08" db="UniProtKB">
        <authorList>
            <consortium name="Ensembl"/>
        </authorList>
    </citation>
    <scope>IDENTIFICATION</scope>
</reference>
<dbReference type="InterPro" id="IPR003186">
    <property type="entry name" value="PA28_C"/>
</dbReference>
<evidence type="ECO:0000313" key="11">
    <source>
        <dbReference type="Proteomes" id="UP000694554"/>
    </source>
</evidence>
<dbReference type="InterPro" id="IPR036997">
    <property type="entry name" value="PA28_C_sf"/>
</dbReference>
<dbReference type="Ensembl" id="ENSPSNT00000028987.1">
    <property type="protein sequence ID" value="ENSPSNP00000025790.1"/>
    <property type="gene ID" value="ENSPSNG00000018730.1"/>
</dbReference>
<protein>
    <recommendedName>
        <fullName evidence="4">Proteasome activator complex subunit 3</fullName>
    </recommendedName>
    <alternativeName>
        <fullName evidence="6">Activator of multicatalytic protease subunit 3</fullName>
    </alternativeName>
    <alternativeName>
        <fullName evidence="5">Proteasome activator 28 subunit gamma</fullName>
    </alternativeName>
</protein>
<reference evidence="10" key="1">
    <citation type="submission" date="2019-08" db="EMBL/GenBank/DDBJ databases">
        <title>Phocoena sinus (Vaquita) genome, mPhoSin1, primary haplotype.</title>
        <authorList>
            <person name="Morin P."/>
            <person name="Mountcastle J."/>
            <person name="Fungtammasan C."/>
            <person name="Rhie A."/>
            <person name="Rojas-Bracho L."/>
            <person name="Smith C.R."/>
            <person name="Taylor B.L."/>
            <person name="Gulland F.M.D."/>
            <person name="Musser W."/>
            <person name="Houck M."/>
            <person name="Haase B."/>
            <person name="Paez S."/>
            <person name="Howe K."/>
            <person name="Torrance J."/>
            <person name="Formenti G."/>
            <person name="Phillippy A."/>
            <person name="Ryder O."/>
            <person name="Jarvis E.D."/>
            <person name="Fedrigo O."/>
        </authorList>
    </citation>
    <scope>NUCLEOTIDE SEQUENCE [LARGE SCALE GENOMIC DNA]</scope>
</reference>
<dbReference type="InterPro" id="IPR009077">
    <property type="entry name" value="Proteasome_activ_PA28"/>
</dbReference>
<dbReference type="GO" id="GO:0061136">
    <property type="term" value="P:regulation of proteasomal protein catabolic process"/>
    <property type="evidence" value="ECO:0007669"/>
    <property type="project" value="Ensembl"/>
</dbReference>
<feature type="domain" description="Proteasome activator PA28 N-terminal" evidence="8">
    <location>
        <begin position="135"/>
        <end position="192"/>
    </location>
</feature>
<evidence type="ECO:0000256" key="1">
    <source>
        <dbReference type="ARBA" id="ARBA00005883"/>
    </source>
</evidence>
<keyword evidence="11" id="KW-1185">Reference proteome</keyword>
<sequence>MGWPSVPRLIVESPGRPLRTRGGLKFFRPVTAGSPPAQQRPCLRTLLLPLPLASGLPRILGQVWMVVDTFVSSHLPHLPVFCLLFKSDSFRTGREGGKTGGCCPQARLPSPEMEKWILRKRKYLQSGGLSASHYDYKVDSFRERITSEAEDLVANFFPKKLLELDSFLKEPILNIHDLTQIHSDMNLPVPDPILLTNSHDGLDGPTYKKRRLDECEEAFQGTKVFVMPNGMLKSNQQLVDIIEKVKPEIRLLIEKCNTVKMWVQLLIPRIEDGNNFGVSIQEETVAELRTVESEAASYLDQISRYYITRAKLVSKIAKYPHVEDYRRTVTEIDEKEYISLRLIISELRNQYVTLHDMILKNIEKIKRPRSSNAETLY</sequence>
<dbReference type="InterPro" id="IPR003185">
    <property type="entry name" value="Proteasome_activ_PA28_N"/>
</dbReference>
<name>A0A8C9CIT0_PHOSS</name>
<dbReference type="AlphaFoldDB" id="A0A8C9CIT0"/>
<dbReference type="Gene3D" id="1.20.120.180">
    <property type="entry name" value="Proteasome activator pa28, C-terminal domain"/>
    <property type="match status" value="1"/>
</dbReference>
<dbReference type="GO" id="GO:0097371">
    <property type="term" value="F:MDM2/MDM4 family protein binding"/>
    <property type="evidence" value="ECO:0007669"/>
    <property type="project" value="Ensembl"/>
</dbReference>
<dbReference type="SUPFAM" id="SSF47216">
    <property type="entry name" value="Proteasome activator"/>
    <property type="match status" value="1"/>
</dbReference>
<evidence type="ECO:0000256" key="5">
    <source>
        <dbReference type="ARBA" id="ARBA00041718"/>
    </source>
</evidence>
<dbReference type="CTD" id="10197"/>
<dbReference type="Proteomes" id="UP000694554">
    <property type="component" value="Chromosome 20"/>
</dbReference>
<dbReference type="GO" id="GO:0036064">
    <property type="term" value="C:ciliary basal body"/>
    <property type="evidence" value="ECO:0007669"/>
    <property type="project" value="Ensembl"/>
</dbReference>
<keyword evidence="3" id="KW-0007">Acetylation</keyword>
<evidence type="ECO:0000256" key="6">
    <source>
        <dbReference type="ARBA" id="ARBA00042192"/>
    </source>
</evidence>
<evidence type="ECO:0000259" key="8">
    <source>
        <dbReference type="Pfam" id="PF02251"/>
    </source>
</evidence>
<reference evidence="10" key="3">
    <citation type="submission" date="2025-09" db="UniProtKB">
        <authorList>
            <consortium name="Ensembl"/>
        </authorList>
    </citation>
    <scope>IDENTIFICATION</scope>
</reference>
<dbReference type="KEGG" id="psiu:116745081"/>
<evidence type="ECO:0000256" key="4">
    <source>
        <dbReference type="ARBA" id="ARBA00039311"/>
    </source>
</evidence>
<dbReference type="InterPro" id="IPR036252">
    <property type="entry name" value="Proteasome_activ_sf"/>
</dbReference>
<gene>
    <name evidence="10" type="primary">PSME3</name>
</gene>
<evidence type="ECO:0000256" key="2">
    <source>
        <dbReference type="ARBA" id="ARBA00022942"/>
    </source>
</evidence>
<proteinExistence type="inferred from homology"/>
<comment type="function">
    <text evidence="7">Subunit of the 11S REG-gamma (also called PA28-gamma) proteasome regulator, a doughnut-shaped homoheptamer which associates with the proteasome. 11S REG-gamma activates the trypsin-like catalytic subunit of the proteasome but inhibits the chymotrypsin-like and postglutamyl-preferring (PGPH) subunits. Facilitates the MDM2-p53/TP53 interaction which promotes ubiquitination- and MDM2-dependent proteasomal degradation of p53/TP53, limiting its accumulation and resulting in inhibited apoptosis after DNA damage. May also be involved in cell cycle regulation. Mediates CCAR2 and CHEK2-dependent SIRT1 inhibition.</text>
</comment>
<dbReference type="PANTHER" id="PTHR10660">
    <property type="entry name" value="PROTEASOME REGULATOR PA28"/>
    <property type="match status" value="1"/>
</dbReference>
<dbReference type="GO" id="GO:0042802">
    <property type="term" value="F:identical protein binding"/>
    <property type="evidence" value="ECO:0007669"/>
    <property type="project" value="Ensembl"/>
</dbReference>
<evidence type="ECO:0000256" key="7">
    <source>
        <dbReference type="ARBA" id="ARBA00045499"/>
    </source>
</evidence>
<dbReference type="FunFam" id="1.20.5.120:FF:000001">
    <property type="entry name" value="Proteasome activator complex subunit 3"/>
    <property type="match status" value="1"/>
</dbReference>
<dbReference type="GO" id="GO:0002039">
    <property type="term" value="F:p53 binding"/>
    <property type="evidence" value="ECO:0007669"/>
    <property type="project" value="Ensembl"/>
</dbReference>
<evidence type="ECO:0000259" key="9">
    <source>
        <dbReference type="Pfam" id="PF02252"/>
    </source>
</evidence>
<dbReference type="FunFam" id="1.20.120.180:FF:000001">
    <property type="entry name" value="Proteasome activator complex subunit 3"/>
    <property type="match status" value="1"/>
</dbReference>
<dbReference type="GO" id="GO:2001237">
    <property type="term" value="P:negative regulation of extrinsic apoptotic signaling pathway"/>
    <property type="evidence" value="ECO:0007669"/>
    <property type="project" value="Ensembl"/>
</dbReference>
<dbReference type="GeneID" id="116745081"/>
<comment type="similarity">
    <text evidence="1">Belongs to the PA28 family.</text>
</comment>
<organism evidence="10 11">
    <name type="scientific">Phocoena sinus</name>
    <name type="common">Vaquita</name>
    <dbReference type="NCBI Taxonomy" id="42100"/>
    <lineage>
        <taxon>Eukaryota</taxon>
        <taxon>Metazoa</taxon>
        <taxon>Chordata</taxon>
        <taxon>Craniata</taxon>
        <taxon>Vertebrata</taxon>
        <taxon>Euteleostomi</taxon>
        <taxon>Mammalia</taxon>
        <taxon>Eutheria</taxon>
        <taxon>Laurasiatheria</taxon>
        <taxon>Artiodactyla</taxon>
        <taxon>Whippomorpha</taxon>
        <taxon>Cetacea</taxon>
        <taxon>Odontoceti</taxon>
        <taxon>Phocoenidae</taxon>
        <taxon>Phocoena</taxon>
    </lineage>
</organism>
<dbReference type="PANTHER" id="PTHR10660:SF4">
    <property type="entry name" value="PROTEASOME ACTIVATOR COMPLEX SUBUNIT 3"/>
    <property type="match status" value="1"/>
</dbReference>
<accession>A0A8C9CIT0</accession>
<dbReference type="GO" id="GO:0005654">
    <property type="term" value="C:nucleoplasm"/>
    <property type="evidence" value="ECO:0007669"/>
    <property type="project" value="Ensembl"/>
</dbReference>
<dbReference type="GeneTree" id="ENSGT00950000183098"/>
<dbReference type="Pfam" id="PF02252">
    <property type="entry name" value="PA28_C"/>
    <property type="match status" value="1"/>
</dbReference>
<dbReference type="GO" id="GO:0008537">
    <property type="term" value="C:proteasome activator complex"/>
    <property type="evidence" value="ECO:0007669"/>
    <property type="project" value="InterPro"/>
</dbReference>
<dbReference type="GO" id="GO:2000045">
    <property type="term" value="P:regulation of G1/S transition of mitotic cell cycle"/>
    <property type="evidence" value="ECO:0007669"/>
    <property type="project" value="TreeGrafter"/>
</dbReference>
<evidence type="ECO:0000313" key="10">
    <source>
        <dbReference type="Ensembl" id="ENSPSNP00000025790.1"/>
    </source>
</evidence>
<evidence type="ECO:0000256" key="3">
    <source>
        <dbReference type="ARBA" id="ARBA00022990"/>
    </source>
</evidence>
<dbReference type="Pfam" id="PF02251">
    <property type="entry name" value="PA28_N"/>
    <property type="match status" value="1"/>
</dbReference>
<feature type="domain" description="Proteasome activator PA28 C-terminal" evidence="9">
    <location>
        <begin position="232"/>
        <end position="374"/>
    </location>
</feature>
<dbReference type="InterPro" id="IPR036996">
    <property type="entry name" value="PA28_N_sf"/>
</dbReference>